<dbReference type="RefSeq" id="WP_074926630.1">
    <property type="nucleotide sequence ID" value="NZ_FOWR01000011.1"/>
</dbReference>
<feature type="domain" description="Hemerythrin-like" evidence="1">
    <location>
        <begin position="3"/>
        <end position="134"/>
    </location>
</feature>
<protein>
    <submittedName>
        <fullName evidence="2">Hemerythrin-like domain-containing protein</fullName>
    </submittedName>
</protein>
<dbReference type="GeneID" id="35871637"/>
<dbReference type="Proteomes" id="UP000182692">
    <property type="component" value="Unassembled WGS sequence"/>
</dbReference>
<sequence length="175" mass="20153">MLLASIHKDHNNINRLLQLLTEKLSAIRAEKDVNYSLIRDVVVYLQEHAEKYHHPKEDLIYHYYIEHYVDAERVAALDDDHQALAELTADFALTIEMVLMDAVIPLDVFADKLNGFVMTQRAHLELEETSVLPVIERAMTTGDWDILQARWDEDDHDPLFGKNVSAKFKELAASI</sequence>
<dbReference type="EMBL" id="FOWR01000011">
    <property type="protein sequence ID" value="SFP27702.1"/>
    <property type="molecule type" value="Genomic_DNA"/>
</dbReference>
<organism evidence="2 3">
    <name type="scientific">Enterovibrio norvegicus DSM 15893</name>
    <dbReference type="NCBI Taxonomy" id="1121869"/>
    <lineage>
        <taxon>Bacteria</taxon>
        <taxon>Pseudomonadati</taxon>
        <taxon>Pseudomonadota</taxon>
        <taxon>Gammaproteobacteria</taxon>
        <taxon>Vibrionales</taxon>
        <taxon>Vibrionaceae</taxon>
        <taxon>Enterovibrio</taxon>
    </lineage>
</organism>
<dbReference type="AlphaFoldDB" id="A0A1I5P0Z3"/>
<gene>
    <name evidence="2" type="ORF">SAMN03084138_01782</name>
</gene>
<dbReference type="CDD" id="cd12108">
    <property type="entry name" value="Hr-like"/>
    <property type="match status" value="1"/>
</dbReference>
<evidence type="ECO:0000313" key="2">
    <source>
        <dbReference type="EMBL" id="SFP27702.1"/>
    </source>
</evidence>
<dbReference type="OrthoDB" id="7349010at2"/>
<dbReference type="GO" id="GO:0005886">
    <property type="term" value="C:plasma membrane"/>
    <property type="evidence" value="ECO:0007669"/>
    <property type="project" value="TreeGrafter"/>
</dbReference>
<accession>A0A1I5P0Z3</accession>
<dbReference type="STRING" id="1121869.SAMN03084138_01782"/>
<proteinExistence type="predicted"/>
<dbReference type="InterPro" id="IPR012312">
    <property type="entry name" value="Hemerythrin-like"/>
</dbReference>
<reference evidence="2 3" key="1">
    <citation type="submission" date="2016-10" db="EMBL/GenBank/DDBJ databases">
        <authorList>
            <person name="de Groot N.N."/>
        </authorList>
    </citation>
    <scope>NUCLEOTIDE SEQUENCE [LARGE SCALE GENOMIC DNA]</scope>
    <source>
        <strain evidence="2 3">DSM 15893</strain>
    </source>
</reference>
<dbReference type="Gene3D" id="1.20.120.520">
    <property type="entry name" value="nmb1532 protein domain like"/>
    <property type="match status" value="1"/>
</dbReference>
<dbReference type="Pfam" id="PF01814">
    <property type="entry name" value="Hemerythrin"/>
    <property type="match status" value="1"/>
</dbReference>
<dbReference type="PANTHER" id="PTHR39966">
    <property type="entry name" value="BLL2471 PROTEIN-RELATED"/>
    <property type="match status" value="1"/>
</dbReference>
<name>A0A1I5P0Z3_9GAMM</name>
<dbReference type="PANTHER" id="PTHR39966:SF1">
    <property type="entry name" value="HEMERYTHRIN-LIKE DOMAIN-CONTAINING PROTEIN"/>
    <property type="match status" value="1"/>
</dbReference>
<evidence type="ECO:0000259" key="1">
    <source>
        <dbReference type="Pfam" id="PF01814"/>
    </source>
</evidence>
<evidence type="ECO:0000313" key="3">
    <source>
        <dbReference type="Proteomes" id="UP000182692"/>
    </source>
</evidence>